<dbReference type="RefSeq" id="WP_189168068.1">
    <property type="nucleotide sequence ID" value="NZ_BMQB01000001.1"/>
</dbReference>
<reference evidence="2" key="2">
    <citation type="submission" date="2020-09" db="EMBL/GenBank/DDBJ databases">
        <authorList>
            <person name="Sun Q."/>
            <person name="Ohkuma M."/>
        </authorList>
    </citation>
    <scope>NUCLEOTIDE SEQUENCE</scope>
    <source>
        <strain evidence="2">JCM 3090</strain>
    </source>
</reference>
<evidence type="ECO:0000313" key="3">
    <source>
        <dbReference type="Proteomes" id="UP000649739"/>
    </source>
</evidence>
<evidence type="ECO:0000256" key="1">
    <source>
        <dbReference type="SAM" id="MobiDB-lite"/>
    </source>
</evidence>
<dbReference type="AlphaFoldDB" id="A0A8J3FAL0"/>
<keyword evidence="3" id="KW-1185">Reference proteome</keyword>
<comment type="caution">
    <text evidence="2">The sequence shown here is derived from an EMBL/GenBank/DDBJ whole genome shotgun (WGS) entry which is preliminary data.</text>
</comment>
<name>A0A8J3FAL0_9ACTN</name>
<sequence>MHTPDHSRNHTARPGHHLNDVVDLPGWDHQSIWGWDDGVGSFYAQLWRNNTNSDAPEIWLSGATNTYPWPGCIALEIATKARVDPLTVVRAMGIAHPQPRLLADRKLADRLKEMGPTGDSPYVSGHSHALAWTLGHAATTPGGGAPSRGKPTPEQADAEHHMVTGRVYLGGAQGRDYFGGADEALWWALGRSS</sequence>
<protein>
    <submittedName>
        <fullName evidence="2">Uncharacterized protein</fullName>
    </submittedName>
</protein>
<gene>
    <name evidence="2" type="ORF">GCM10010123_01870</name>
</gene>
<reference evidence="2" key="1">
    <citation type="journal article" date="2014" name="Int. J. Syst. Evol. Microbiol.">
        <title>Complete genome sequence of Corynebacterium casei LMG S-19264T (=DSM 44701T), isolated from a smear-ripened cheese.</title>
        <authorList>
            <consortium name="US DOE Joint Genome Institute (JGI-PGF)"/>
            <person name="Walter F."/>
            <person name="Albersmeier A."/>
            <person name="Kalinowski J."/>
            <person name="Ruckert C."/>
        </authorList>
    </citation>
    <scope>NUCLEOTIDE SEQUENCE</scope>
    <source>
        <strain evidence="2">JCM 3090</strain>
    </source>
</reference>
<evidence type="ECO:0000313" key="2">
    <source>
        <dbReference type="EMBL" id="GGJ75516.1"/>
    </source>
</evidence>
<dbReference type="Proteomes" id="UP000649739">
    <property type="component" value="Unassembled WGS sequence"/>
</dbReference>
<dbReference type="EMBL" id="BMQB01000001">
    <property type="protein sequence ID" value="GGJ75516.1"/>
    <property type="molecule type" value="Genomic_DNA"/>
</dbReference>
<proteinExistence type="predicted"/>
<organism evidence="2 3">
    <name type="scientific">Pilimelia anulata</name>
    <dbReference type="NCBI Taxonomy" id="53371"/>
    <lineage>
        <taxon>Bacteria</taxon>
        <taxon>Bacillati</taxon>
        <taxon>Actinomycetota</taxon>
        <taxon>Actinomycetes</taxon>
        <taxon>Micromonosporales</taxon>
        <taxon>Micromonosporaceae</taxon>
        <taxon>Pilimelia</taxon>
    </lineage>
</organism>
<feature type="region of interest" description="Disordered" evidence="1">
    <location>
        <begin position="136"/>
        <end position="157"/>
    </location>
</feature>
<accession>A0A8J3FAL0</accession>